<evidence type="ECO:0000313" key="1">
    <source>
        <dbReference type="EMBL" id="CAJ1394876.1"/>
    </source>
</evidence>
<comment type="caution">
    <text evidence="1">The sequence shown here is derived from an EMBL/GenBank/DDBJ whole genome shotgun (WGS) entry which is preliminary data.</text>
</comment>
<proteinExistence type="predicted"/>
<sequence length="106" mass="11312">MVKTDCQAAAGFREFDVGFRCAQACDGCEEKAVVHLFGAGSFAPQETYDSKVLCGKCLPLEDAATVDGLAQEVISLRQHLAAVTSSMQELQTKVTSALQLRGGQTR</sequence>
<gene>
    <name evidence="1" type="ORF">EVOR1521_LOCUS19438</name>
</gene>
<evidence type="ECO:0000313" key="2">
    <source>
        <dbReference type="Proteomes" id="UP001178507"/>
    </source>
</evidence>
<protein>
    <submittedName>
        <fullName evidence="1">Uncharacterized protein</fullName>
    </submittedName>
</protein>
<keyword evidence="2" id="KW-1185">Reference proteome</keyword>
<accession>A0AA36IXV0</accession>
<dbReference type="AlphaFoldDB" id="A0AA36IXV0"/>
<name>A0AA36IXV0_9DINO</name>
<dbReference type="EMBL" id="CAUJNA010002979">
    <property type="protein sequence ID" value="CAJ1394876.1"/>
    <property type="molecule type" value="Genomic_DNA"/>
</dbReference>
<dbReference type="Proteomes" id="UP001178507">
    <property type="component" value="Unassembled WGS sequence"/>
</dbReference>
<organism evidence="1 2">
    <name type="scientific">Effrenium voratum</name>
    <dbReference type="NCBI Taxonomy" id="2562239"/>
    <lineage>
        <taxon>Eukaryota</taxon>
        <taxon>Sar</taxon>
        <taxon>Alveolata</taxon>
        <taxon>Dinophyceae</taxon>
        <taxon>Suessiales</taxon>
        <taxon>Symbiodiniaceae</taxon>
        <taxon>Effrenium</taxon>
    </lineage>
</organism>
<reference evidence="1" key="1">
    <citation type="submission" date="2023-08" db="EMBL/GenBank/DDBJ databases">
        <authorList>
            <person name="Chen Y."/>
            <person name="Shah S."/>
            <person name="Dougan E. K."/>
            <person name="Thang M."/>
            <person name="Chan C."/>
        </authorList>
    </citation>
    <scope>NUCLEOTIDE SEQUENCE</scope>
</reference>